<sequence length="84" mass="10023">MTTYDNGYRDRSRDPHAAWPDLFSDRIVRMIERSTAQIARNIKKIATRKRQRDTDRALAGLSENILHDIGWPDLYERQHRKDEN</sequence>
<proteinExistence type="predicted"/>
<dbReference type="EMBL" id="PVBR01000002">
    <property type="protein sequence ID" value="PRD45111.1"/>
    <property type="molecule type" value="Genomic_DNA"/>
</dbReference>
<name>A0A2S9IX57_9HYPH</name>
<organism evidence="1 2">
    <name type="scientific">Phyllobacterium phragmitis</name>
    <dbReference type="NCBI Taxonomy" id="2670329"/>
    <lineage>
        <taxon>Bacteria</taxon>
        <taxon>Pseudomonadati</taxon>
        <taxon>Pseudomonadota</taxon>
        <taxon>Alphaproteobacteria</taxon>
        <taxon>Hyphomicrobiales</taxon>
        <taxon>Phyllobacteriaceae</taxon>
        <taxon>Phyllobacterium</taxon>
    </lineage>
</organism>
<dbReference type="RefSeq" id="WP_105740366.1">
    <property type="nucleotide sequence ID" value="NZ_PVBR01000002.1"/>
</dbReference>
<reference evidence="1 2" key="1">
    <citation type="submission" date="2018-02" db="EMBL/GenBank/DDBJ databases">
        <title>The draft genome of Phyllobacterium sp. 1N-3.</title>
        <authorList>
            <person name="Liu L."/>
            <person name="Li L."/>
            <person name="Zhang X."/>
            <person name="Wang T."/>
            <person name="Liang L."/>
        </authorList>
    </citation>
    <scope>NUCLEOTIDE SEQUENCE [LARGE SCALE GENOMIC DNA]</scope>
    <source>
        <strain evidence="1 2">1N-3</strain>
    </source>
</reference>
<protein>
    <recommendedName>
        <fullName evidence="3">DUF1127 domain-containing protein</fullName>
    </recommendedName>
</protein>
<keyword evidence="2" id="KW-1185">Reference proteome</keyword>
<dbReference type="AlphaFoldDB" id="A0A2S9IX57"/>
<evidence type="ECO:0008006" key="3">
    <source>
        <dbReference type="Google" id="ProtNLM"/>
    </source>
</evidence>
<accession>A0A2S9IX57</accession>
<gene>
    <name evidence="1" type="ORF">C5748_02485</name>
</gene>
<evidence type="ECO:0000313" key="1">
    <source>
        <dbReference type="EMBL" id="PRD45111.1"/>
    </source>
</evidence>
<comment type="caution">
    <text evidence="1">The sequence shown here is derived from an EMBL/GenBank/DDBJ whole genome shotgun (WGS) entry which is preliminary data.</text>
</comment>
<dbReference type="Proteomes" id="UP000239434">
    <property type="component" value="Unassembled WGS sequence"/>
</dbReference>
<evidence type="ECO:0000313" key="2">
    <source>
        <dbReference type="Proteomes" id="UP000239434"/>
    </source>
</evidence>